<dbReference type="InterPro" id="IPR023606">
    <property type="entry name" value="CoA-Trfase_III_dom_1_sf"/>
</dbReference>
<comment type="caution">
    <text evidence="2">The sequence shown here is derived from an EMBL/GenBank/DDBJ whole genome shotgun (WGS) entry which is preliminary data.</text>
</comment>
<dbReference type="Gene3D" id="3.40.50.10540">
    <property type="entry name" value="Crotonobetainyl-coa:carnitine coa-transferase, domain 1"/>
    <property type="match status" value="1"/>
</dbReference>
<evidence type="ECO:0000313" key="3">
    <source>
        <dbReference type="Proteomes" id="UP001597373"/>
    </source>
</evidence>
<evidence type="ECO:0000256" key="1">
    <source>
        <dbReference type="SAM" id="MobiDB-lite"/>
    </source>
</evidence>
<reference evidence="3" key="1">
    <citation type="journal article" date="2019" name="Int. J. Syst. Evol. Microbiol.">
        <title>The Global Catalogue of Microorganisms (GCM) 10K type strain sequencing project: providing services to taxonomists for standard genome sequencing and annotation.</title>
        <authorList>
            <consortium name="The Broad Institute Genomics Platform"/>
            <consortium name="The Broad Institute Genome Sequencing Center for Infectious Disease"/>
            <person name="Wu L."/>
            <person name="Ma J."/>
        </authorList>
    </citation>
    <scope>NUCLEOTIDE SEQUENCE [LARGE SCALE GENOMIC DNA]</scope>
    <source>
        <strain evidence="3">KCTC 23707</strain>
    </source>
</reference>
<name>A0ABW5DBJ1_9HYPH</name>
<evidence type="ECO:0000313" key="2">
    <source>
        <dbReference type="EMBL" id="MFD2258443.1"/>
    </source>
</evidence>
<dbReference type="Gene3D" id="3.30.1540.10">
    <property type="entry name" value="formyl-coa transferase, domain 3"/>
    <property type="match status" value="1"/>
</dbReference>
<dbReference type="GO" id="GO:0016740">
    <property type="term" value="F:transferase activity"/>
    <property type="evidence" value="ECO:0007669"/>
    <property type="project" value="UniProtKB-KW"/>
</dbReference>
<keyword evidence="3" id="KW-1185">Reference proteome</keyword>
<feature type="region of interest" description="Disordered" evidence="1">
    <location>
        <begin position="340"/>
        <end position="363"/>
    </location>
</feature>
<dbReference type="InterPro" id="IPR003673">
    <property type="entry name" value="CoA-Trfase_fam_III"/>
</dbReference>
<protein>
    <submittedName>
        <fullName evidence="2">CoA transferase</fullName>
    </submittedName>
</protein>
<keyword evidence="2" id="KW-0808">Transferase</keyword>
<sequence length="363" mass="39739">MSMLAGLRVLEIADGLTDFGGRMLAELGADVAVVLPDSCTNRARRLAWHHGKTILSPDDRQAIRKLAVKADVVLDGQRNGDRFGLDEAVSDNTIYVRVSPFSAEGPYAGRPATDLTLFALSGLMHVTGEPNRPPLKFPGQQAYALTGIQAATAALLGLYARRRTGRGQKADLSAFQSATLANYREAIMYEWTGRIGRRHGNLLVRGKSGVRQIWPCKDGYVTWSMIDNPSMMRAVVSVMEEKGAAGELSRIDWENTLVANTPQETIERWEAIIADFFAGHTREELGNWSLKLGWGLSVIYSPEDVRDSEHLKARGLFVTVTDEETGKAVSVPGPLFRSAQTDAPRRTLGKPVPASTFTGWGEQ</sequence>
<dbReference type="Pfam" id="PF02515">
    <property type="entry name" value="CoA_transf_3"/>
    <property type="match status" value="1"/>
</dbReference>
<dbReference type="InterPro" id="IPR050509">
    <property type="entry name" value="CoA-transferase_III"/>
</dbReference>
<dbReference type="EMBL" id="JBHUIR010000005">
    <property type="protein sequence ID" value="MFD2258443.1"/>
    <property type="molecule type" value="Genomic_DNA"/>
</dbReference>
<dbReference type="RefSeq" id="WP_345099968.1">
    <property type="nucleotide sequence ID" value="NZ_BAABGS010000073.1"/>
</dbReference>
<gene>
    <name evidence="2" type="ORF">ACFSMZ_01490</name>
</gene>
<organism evidence="2 3">
    <name type="scientific">Chelativorans composti</name>
    <dbReference type="NCBI Taxonomy" id="768533"/>
    <lineage>
        <taxon>Bacteria</taxon>
        <taxon>Pseudomonadati</taxon>
        <taxon>Pseudomonadota</taxon>
        <taxon>Alphaproteobacteria</taxon>
        <taxon>Hyphomicrobiales</taxon>
        <taxon>Phyllobacteriaceae</taxon>
        <taxon>Chelativorans</taxon>
    </lineage>
</organism>
<dbReference type="SUPFAM" id="SSF89796">
    <property type="entry name" value="CoA-transferase family III (CaiB/BaiF)"/>
    <property type="match status" value="1"/>
</dbReference>
<dbReference type="PANTHER" id="PTHR48228:SF5">
    <property type="entry name" value="ALPHA-METHYLACYL-COA RACEMASE"/>
    <property type="match status" value="1"/>
</dbReference>
<accession>A0ABW5DBJ1</accession>
<proteinExistence type="predicted"/>
<dbReference type="PANTHER" id="PTHR48228">
    <property type="entry name" value="SUCCINYL-COA--D-CITRAMALATE COA-TRANSFERASE"/>
    <property type="match status" value="1"/>
</dbReference>
<dbReference type="InterPro" id="IPR044855">
    <property type="entry name" value="CoA-Trfase_III_dom3_sf"/>
</dbReference>
<dbReference type="Proteomes" id="UP001597373">
    <property type="component" value="Unassembled WGS sequence"/>
</dbReference>